<proteinExistence type="inferred from homology"/>
<dbReference type="SUPFAM" id="SSF56801">
    <property type="entry name" value="Acetyl-CoA synthetase-like"/>
    <property type="match status" value="1"/>
</dbReference>
<dbReference type="PANTHER" id="PTHR43201">
    <property type="entry name" value="ACYL-COA SYNTHETASE"/>
    <property type="match status" value="1"/>
</dbReference>
<accession>A0A8J3BAH3</accession>
<evidence type="ECO:0000256" key="3">
    <source>
        <dbReference type="SAM" id="MobiDB-lite"/>
    </source>
</evidence>
<dbReference type="GO" id="GO:0031956">
    <property type="term" value="F:medium-chain fatty acid-CoA ligase activity"/>
    <property type="evidence" value="ECO:0007669"/>
    <property type="project" value="TreeGrafter"/>
</dbReference>
<feature type="compositionally biased region" description="Basic residues" evidence="3">
    <location>
        <begin position="142"/>
        <end position="154"/>
    </location>
</feature>
<keyword evidence="2" id="KW-0436">Ligase</keyword>
<evidence type="ECO:0000313" key="6">
    <source>
        <dbReference type="Proteomes" id="UP000637720"/>
    </source>
</evidence>
<sequence>MIRSGGENIYPAEIEDVLIRHPAIKDVAVIGGQDPKYLEAVCAVVVKAEGTELTETDVIAYCKVHLASYKKPKKVVFVDHIPRTPSGKIQKYLLREQFGTVLLEEGKADQSSGCARSEDEAPDGAGHQPVHARRVLHDGAHRSGRPARRHAAGD</sequence>
<dbReference type="Proteomes" id="UP000637720">
    <property type="component" value="Unassembled WGS sequence"/>
</dbReference>
<dbReference type="InterPro" id="IPR045851">
    <property type="entry name" value="AMP-bd_C_sf"/>
</dbReference>
<comment type="caution">
    <text evidence="5">The sequence shown here is derived from an EMBL/GenBank/DDBJ whole genome shotgun (WGS) entry which is preliminary data.</text>
</comment>
<gene>
    <name evidence="5" type="ORF">GCM10007043_12160</name>
</gene>
<name>A0A8J3BAH3_9BACI</name>
<feature type="domain" description="AMP-binding enzyme C-terminal" evidence="4">
    <location>
        <begin position="13"/>
        <end position="88"/>
    </location>
</feature>
<evidence type="ECO:0000256" key="2">
    <source>
        <dbReference type="ARBA" id="ARBA00022598"/>
    </source>
</evidence>
<feature type="region of interest" description="Disordered" evidence="3">
    <location>
        <begin position="106"/>
        <end position="154"/>
    </location>
</feature>
<dbReference type="Pfam" id="PF13193">
    <property type="entry name" value="AMP-binding_C"/>
    <property type="match status" value="1"/>
</dbReference>
<dbReference type="InterPro" id="IPR025110">
    <property type="entry name" value="AMP-bd_C"/>
</dbReference>
<reference evidence="5" key="2">
    <citation type="submission" date="2020-09" db="EMBL/GenBank/DDBJ databases">
        <authorList>
            <person name="Sun Q."/>
            <person name="Ohkuma M."/>
        </authorList>
    </citation>
    <scope>NUCLEOTIDE SEQUENCE</scope>
    <source>
        <strain evidence="5">JCM 14719</strain>
    </source>
</reference>
<dbReference type="AlphaFoldDB" id="A0A8J3BAH3"/>
<reference evidence="5" key="1">
    <citation type="journal article" date="2014" name="Int. J. Syst. Evol. Microbiol.">
        <title>Complete genome sequence of Corynebacterium casei LMG S-19264T (=DSM 44701T), isolated from a smear-ripened cheese.</title>
        <authorList>
            <consortium name="US DOE Joint Genome Institute (JGI-PGF)"/>
            <person name="Walter F."/>
            <person name="Albersmeier A."/>
            <person name="Kalinowski J."/>
            <person name="Ruckert C."/>
        </authorList>
    </citation>
    <scope>NUCLEOTIDE SEQUENCE</scope>
    <source>
        <strain evidence="5">JCM 14719</strain>
    </source>
</reference>
<organism evidence="5 6">
    <name type="scientific">Calditerricola satsumensis</name>
    <dbReference type="NCBI Taxonomy" id="373054"/>
    <lineage>
        <taxon>Bacteria</taxon>
        <taxon>Bacillati</taxon>
        <taxon>Bacillota</taxon>
        <taxon>Bacilli</taxon>
        <taxon>Bacillales</taxon>
        <taxon>Bacillaceae</taxon>
        <taxon>Calditerricola</taxon>
    </lineage>
</organism>
<dbReference type="GO" id="GO:0006631">
    <property type="term" value="P:fatty acid metabolic process"/>
    <property type="evidence" value="ECO:0007669"/>
    <property type="project" value="TreeGrafter"/>
</dbReference>
<dbReference type="PANTHER" id="PTHR43201:SF5">
    <property type="entry name" value="MEDIUM-CHAIN ACYL-COA LIGASE ACSF2, MITOCHONDRIAL"/>
    <property type="match status" value="1"/>
</dbReference>
<evidence type="ECO:0000313" key="5">
    <source>
        <dbReference type="EMBL" id="GGJ99688.1"/>
    </source>
</evidence>
<keyword evidence="6" id="KW-1185">Reference proteome</keyword>
<protein>
    <recommendedName>
        <fullName evidence="4">AMP-binding enzyme C-terminal domain-containing protein</fullName>
    </recommendedName>
</protein>
<evidence type="ECO:0000259" key="4">
    <source>
        <dbReference type="Pfam" id="PF13193"/>
    </source>
</evidence>
<dbReference type="Gene3D" id="3.30.300.30">
    <property type="match status" value="1"/>
</dbReference>
<dbReference type="EMBL" id="BMOF01000020">
    <property type="protein sequence ID" value="GGJ99688.1"/>
    <property type="molecule type" value="Genomic_DNA"/>
</dbReference>
<dbReference type="FunFam" id="3.30.300.30:FF:000008">
    <property type="entry name" value="2,3-dihydroxybenzoate-AMP ligase"/>
    <property type="match status" value="1"/>
</dbReference>
<comment type="similarity">
    <text evidence="1">Belongs to the ATP-dependent AMP-binding enzyme family.</text>
</comment>
<evidence type="ECO:0000256" key="1">
    <source>
        <dbReference type="ARBA" id="ARBA00006432"/>
    </source>
</evidence>